<dbReference type="InterPro" id="IPR000772">
    <property type="entry name" value="Ricin_B_lectin"/>
</dbReference>
<keyword evidence="7" id="KW-0998">Cell outer membrane</keyword>
<dbReference type="SMART" id="SM00458">
    <property type="entry name" value="RICIN"/>
    <property type="match status" value="1"/>
</dbReference>
<evidence type="ECO:0000256" key="6">
    <source>
        <dbReference type="ARBA" id="ARBA00023139"/>
    </source>
</evidence>
<proteinExistence type="predicted"/>
<keyword evidence="5" id="KW-0472">Membrane</keyword>
<keyword evidence="3 9" id="KW-0732">Signal</keyword>
<evidence type="ECO:0000313" key="11">
    <source>
        <dbReference type="EMBL" id="MDX8145192.1"/>
    </source>
</evidence>
<accession>A0ABU4V091</accession>
<feature type="chain" id="PRO_5046236543" evidence="9">
    <location>
        <begin position="26"/>
        <end position="289"/>
    </location>
</feature>
<dbReference type="SUPFAM" id="SSF50370">
    <property type="entry name" value="Ricin B-like lectins"/>
    <property type="match status" value="2"/>
</dbReference>
<evidence type="ECO:0000256" key="2">
    <source>
        <dbReference type="ARBA" id="ARBA00022656"/>
    </source>
</evidence>
<gene>
    <name evidence="11" type="ORF">SK854_23985</name>
</gene>
<dbReference type="Proteomes" id="UP001285352">
    <property type="component" value="Unassembled WGS sequence"/>
</dbReference>
<evidence type="ECO:0000256" key="7">
    <source>
        <dbReference type="ARBA" id="ARBA00023237"/>
    </source>
</evidence>
<feature type="signal peptide" evidence="9">
    <location>
        <begin position="1"/>
        <end position="25"/>
    </location>
</feature>
<keyword evidence="6" id="KW-0564">Palmitate</keyword>
<keyword evidence="12" id="KW-1185">Reference proteome</keyword>
<dbReference type="RefSeq" id="WP_319977331.1">
    <property type="nucleotide sequence ID" value="NZ_JAXAVU010000010.1"/>
</dbReference>
<dbReference type="InterPro" id="IPR003558">
    <property type="entry name" value="CDtoxinA/C"/>
</dbReference>
<comment type="caution">
    <text evidence="11">The sequence shown here is derived from an EMBL/GenBank/DDBJ whole genome shotgun (WGS) entry which is preliminary data.</text>
</comment>
<feature type="domain" description="Ricin B lectin" evidence="10">
    <location>
        <begin position="116"/>
        <end position="244"/>
    </location>
</feature>
<evidence type="ECO:0000313" key="12">
    <source>
        <dbReference type="Proteomes" id="UP001285352"/>
    </source>
</evidence>
<dbReference type="CDD" id="cd00161">
    <property type="entry name" value="beta-trefoil_Ricin-like"/>
    <property type="match status" value="2"/>
</dbReference>
<dbReference type="PROSITE" id="PS50231">
    <property type="entry name" value="RICIN_B_LECTIN"/>
    <property type="match status" value="1"/>
</dbReference>
<dbReference type="Pfam" id="PF03498">
    <property type="entry name" value="CDtoxinA"/>
    <property type="match status" value="1"/>
</dbReference>
<reference evidence="11 12" key="1">
    <citation type="submission" date="2023-11" db="EMBL/GenBank/DDBJ databases">
        <title>Lentzea sokolovensis, sp. nov., Lentzea kristufkii, sp. nov., and Lentzea miocenensis, sp. nov., rare actinobacteria from Sokolov Coal Basin, Miocene lacustrine sediment, Czech Republic.</title>
        <authorList>
            <person name="Lara A."/>
            <person name="Kotroba L."/>
            <person name="Nouioui I."/>
            <person name="Neumann-Schaal M."/>
            <person name="Mast Y."/>
            <person name="Chronakova A."/>
        </authorList>
    </citation>
    <scope>NUCLEOTIDE SEQUENCE [LARGE SCALE GENOMIC DNA]</scope>
    <source>
        <strain evidence="11 12">BCCO 10_0061</strain>
    </source>
</reference>
<evidence type="ECO:0000259" key="10">
    <source>
        <dbReference type="SMART" id="SM00458"/>
    </source>
</evidence>
<keyword evidence="2" id="KW-0800">Toxin</keyword>
<evidence type="ECO:0000256" key="4">
    <source>
        <dbReference type="ARBA" id="ARBA00023026"/>
    </source>
</evidence>
<evidence type="ECO:0000256" key="1">
    <source>
        <dbReference type="ARBA" id="ARBA00004459"/>
    </source>
</evidence>
<evidence type="ECO:0000256" key="3">
    <source>
        <dbReference type="ARBA" id="ARBA00022729"/>
    </source>
</evidence>
<keyword evidence="4" id="KW-0843">Virulence</keyword>
<dbReference type="InterPro" id="IPR035992">
    <property type="entry name" value="Ricin_B-like_lectins"/>
</dbReference>
<protein>
    <submittedName>
        <fullName evidence="11">RICIN domain-containing protein</fullName>
    </submittedName>
</protein>
<evidence type="ECO:0000256" key="9">
    <source>
        <dbReference type="SAM" id="SignalP"/>
    </source>
</evidence>
<evidence type="ECO:0000256" key="8">
    <source>
        <dbReference type="ARBA" id="ARBA00023288"/>
    </source>
</evidence>
<organism evidence="11 12">
    <name type="scientific">Lentzea sokolovensis</name>
    <dbReference type="NCBI Taxonomy" id="3095429"/>
    <lineage>
        <taxon>Bacteria</taxon>
        <taxon>Bacillati</taxon>
        <taxon>Actinomycetota</taxon>
        <taxon>Actinomycetes</taxon>
        <taxon>Pseudonocardiales</taxon>
        <taxon>Pseudonocardiaceae</taxon>
        <taxon>Lentzea</taxon>
    </lineage>
</organism>
<comment type="subcellular location">
    <subcellularLocation>
        <location evidence="1">Cell outer membrane</location>
        <topology evidence="1">Lipid-anchor</topology>
    </subcellularLocation>
</comment>
<name>A0ABU4V091_9PSEU</name>
<evidence type="ECO:0000256" key="5">
    <source>
        <dbReference type="ARBA" id="ARBA00023136"/>
    </source>
</evidence>
<keyword evidence="8" id="KW-0449">Lipoprotein</keyword>
<dbReference type="EMBL" id="JAXAVU010000010">
    <property type="protein sequence ID" value="MDX8145192.1"/>
    <property type="molecule type" value="Genomic_DNA"/>
</dbReference>
<sequence length="289" mass="31707">MGMKMLSVALAAIALGAVTVAPASAAPEGNPIIEISSVAHGQCLQPDSGGGLHELAACDDTPRQRFEQIQLGDERFLLRNLGTRSCLDVTFGLWSDVCDDEAETTQFAELVPDVADTVRIKFGQVYADTTEGVWTWEFADTDHQRWRVRQTGTTVPVDTTGQIVRIASVHDSYGCVTPTGYSTSVYHQPCADVPEQKFQRIETGGSTMLRNIASGKCLSAKHGGTNAYEFDCDPADAKQLWTFEPVRTGDFRIRLSSDQRYLTPVGRELWIITRGGTYNTYESWTLSVA</sequence>
<dbReference type="Gene3D" id="2.80.10.50">
    <property type="match status" value="2"/>
</dbReference>